<keyword evidence="2" id="KW-1185">Reference proteome</keyword>
<evidence type="ECO:0000313" key="2">
    <source>
        <dbReference type="Proteomes" id="UP001487305"/>
    </source>
</evidence>
<reference evidence="1 2" key="1">
    <citation type="submission" date="2024-04" db="EMBL/GenBank/DDBJ databases">
        <title>Human intestinal bacterial collection.</title>
        <authorList>
            <person name="Pauvert C."/>
            <person name="Hitch T.C.A."/>
            <person name="Clavel T."/>
        </authorList>
    </citation>
    <scope>NUCLEOTIDE SEQUENCE [LARGE SCALE GENOMIC DNA]</scope>
    <source>
        <strain evidence="1 2">CLA-KB-H42</strain>
    </source>
</reference>
<evidence type="ECO:0000313" key="1">
    <source>
        <dbReference type="EMBL" id="MEQ3363317.1"/>
    </source>
</evidence>
<protein>
    <submittedName>
        <fullName evidence="1">Uncharacterized protein</fullName>
    </submittedName>
</protein>
<sequence length="134" mass="14727">MEESFRDAIARSNEDARACLEEIVRVSDDRSAVHALLKRYIKSKYLLDETEMECEDIAALSKASVDKLLANHRKEALQDVSSVCTGSSSASTKKVLLVMSIQKGLGIKFDAKTSGSLKTIGDLTREVCFRLAAK</sequence>
<dbReference type="EMBL" id="JBBNOP010000008">
    <property type="protein sequence ID" value="MEQ3363317.1"/>
    <property type="molecule type" value="Genomic_DNA"/>
</dbReference>
<dbReference type="Proteomes" id="UP001487305">
    <property type="component" value="Unassembled WGS sequence"/>
</dbReference>
<dbReference type="RefSeq" id="WP_349227593.1">
    <property type="nucleotide sequence ID" value="NZ_JBBNOP010000008.1"/>
</dbReference>
<gene>
    <name evidence="1" type="ORF">AAA083_10065</name>
</gene>
<comment type="caution">
    <text evidence="1">The sequence shown here is derived from an EMBL/GenBank/DDBJ whole genome shotgun (WGS) entry which is preliminary data.</text>
</comment>
<accession>A0ABV1JH04</accession>
<name>A0ABV1JH04_9ACTN</name>
<organism evidence="1 2">
    <name type="scientific">Raoultibacter massiliensis</name>
    <dbReference type="NCBI Taxonomy" id="1852371"/>
    <lineage>
        <taxon>Bacteria</taxon>
        <taxon>Bacillati</taxon>
        <taxon>Actinomycetota</taxon>
        <taxon>Coriobacteriia</taxon>
        <taxon>Eggerthellales</taxon>
        <taxon>Eggerthellaceae</taxon>
        <taxon>Raoultibacter</taxon>
    </lineage>
</organism>
<proteinExistence type="predicted"/>